<reference evidence="4 5" key="2">
    <citation type="journal article" date="2013" name="PLoS ONE">
        <title>INDIGO - INtegrated Data Warehouse of MIcrobial GenOmes with Examples from the Red Sea Extremophiles.</title>
        <authorList>
            <person name="Alam I."/>
            <person name="Antunes A."/>
            <person name="Kamau A.A."/>
            <person name="Ba Alawi W."/>
            <person name="Kalkatawi M."/>
            <person name="Stingl U."/>
            <person name="Bajic V.B."/>
        </authorList>
    </citation>
    <scope>NUCLEOTIDE SEQUENCE [LARGE SCALE GENOMIC DNA]</scope>
    <source>
        <strain evidence="4 5">SSD-17B</strain>
    </source>
</reference>
<evidence type="ECO:0000313" key="4">
    <source>
        <dbReference type="EMBL" id="ERJ13146.1"/>
    </source>
</evidence>
<dbReference type="SUPFAM" id="SSF47240">
    <property type="entry name" value="Ferritin-like"/>
    <property type="match status" value="1"/>
</dbReference>
<evidence type="ECO:0000256" key="2">
    <source>
        <dbReference type="ARBA" id="ARBA00023004"/>
    </source>
</evidence>
<accession>U2EEM2</accession>
<dbReference type="InterPro" id="IPR009040">
    <property type="entry name" value="Ferritin-like_diiron"/>
</dbReference>
<dbReference type="InterPro" id="IPR009078">
    <property type="entry name" value="Ferritin-like_SF"/>
</dbReference>
<dbReference type="PANTHER" id="PTHR30295">
    <property type="entry name" value="BACTERIOFERRITIN"/>
    <property type="match status" value="1"/>
</dbReference>
<dbReference type="CDD" id="cd00657">
    <property type="entry name" value="Ferritin_like"/>
    <property type="match status" value="1"/>
</dbReference>
<gene>
    <name evidence="4" type="ORF">HLPCO_000765</name>
</gene>
<evidence type="ECO:0000259" key="3">
    <source>
        <dbReference type="PROSITE" id="PS50905"/>
    </source>
</evidence>
<dbReference type="AlphaFoldDB" id="U2EEM2"/>
<evidence type="ECO:0000256" key="1">
    <source>
        <dbReference type="ARBA" id="ARBA00022434"/>
    </source>
</evidence>
<name>U2EEM2_9MOLU</name>
<keyword evidence="5" id="KW-1185">Reference proteome</keyword>
<dbReference type="InParanoid" id="U2EEM2"/>
<dbReference type="GO" id="GO:0004322">
    <property type="term" value="F:ferroxidase activity"/>
    <property type="evidence" value="ECO:0007669"/>
    <property type="project" value="TreeGrafter"/>
</dbReference>
<keyword evidence="2" id="KW-0408">Iron</keyword>
<dbReference type="eggNOG" id="COG2193">
    <property type="taxonomic scope" value="Bacteria"/>
</dbReference>
<organism evidence="4 5">
    <name type="scientific">Haloplasma contractile SSD-17B</name>
    <dbReference type="NCBI Taxonomy" id="1033810"/>
    <lineage>
        <taxon>Bacteria</taxon>
        <taxon>Bacillati</taxon>
        <taxon>Mycoplasmatota</taxon>
        <taxon>Mollicutes</taxon>
        <taxon>Haloplasmatales</taxon>
        <taxon>Haloplasmataceae</taxon>
        <taxon>Haloplasma</taxon>
    </lineage>
</organism>
<dbReference type="PANTHER" id="PTHR30295:SF0">
    <property type="entry name" value="BACTERIOFERRITIN"/>
    <property type="match status" value="1"/>
</dbReference>
<dbReference type="OrthoDB" id="9792238at2"/>
<dbReference type="PROSITE" id="PS50905">
    <property type="entry name" value="FERRITIN_LIKE"/>
    <property type="match status" value="1"/>
</dbReference>
<dbReference type="GO" id="GO:0006879">
    <property type="term" value="P:intracellular iron ion homeostasis"/>
    <property type="evidence" value="ECO:0007669"/>
    <property type="project" value="UniProtKB-KW"/>
</dbReference>
<dbReference type="GO" id="GO:0008199">
    <property type="term" value="F:ferric iron binding"/>
    <property type="evidence" value="ECO:0007669"/>
    <property type="project" value="InterPro"/>
</dbReference>
<keyword evidence="1" id="KW-0409">Iron storage</keyword>
<dbReference type="Proteomes" id="UP000005707">
    <property type="component" value="Unassembled WGS sequence"/>
</dbReference>
<comment type="caution">
    <text evidence="4">The sequence shown here is derived from an EMBL/GenBank/DDBJ whole genome shotgun (WGS) entry which is preliminary data.</text>
</comment>
<protein>
    <submittedName>
        <fullName evidence="4">Ferritin protein</fullName>
    </submittedName>
</protein>
<dbReference type="Gene3D" id="1.20.1260.10">
    <property type="match status" value="1"/>
</dbReference>
<feature type="domain" description="Ferritin-like diiron" evidence="3">
    <location>
        <begin position="3"/>
        <end position="146"/>
    </location>
</feature>
<dbReference type="GO" id="GO:0005829">
    <property type="term" value="C:cytosol"/>
    <property type="evidence" value="ECO:0007669"/>
    <property type="project" value="TreeGrafter"/>
</dbReference>
<dbReference type="RefSeq" id="WP_008826844.1">
    <property type="nucleotide sequence ID" value="NZ_AFNU02000002.1"/>
</dbReference>
<dbReference type="InterPro" id="IPR008331">
    <property type="entry name" value="Ferritin_DPS_dom"/>
</dbReference>
<sequence>MDQTNYNQIINELNKDISIEYAQAIQYIQHANTIVGAPYIAVIEELYEHANDSFEHAKILNGIVHFLGGTPTATVTRVLTSEDTVEMLKQDLMYEYETLRRYLQRIRQLEALGLFDSAQKIRNIVTEEQEHVNELEVALGIDRTKVQSKNLYFE</sequence>
<dbReference type="STRING" id="1033810.HLPCO_000765"/>
<proteinExistence type="predicted"/>
<dbReference type="GO" id="GO:0020037">
    <property type="term" value="F:heme binding"/>
    <property type="evidence" value="ECO:0007669"/>
    <property type="project" value="TreeGrafter"/>
</dbReference>
<dbReference type="InterPro" id="IPR012347">
    <property type="entry name" value="Ferritin-like"/>
</dbReference>
<reference evidence="4 5" key="1">
    <citation type="journal article" date="2011" name="J. Bacteriol.">
        <title>Genome sequence of Haloplasma contractile, an unusual contractile bacterium from a deep-sea anoxic brine lake.</title>
        <authorList>
            <person name="Antunes A."/>
            <person name="Alam I."/>
            <person name="El Dorry H."/>
            <person name="Siam R."/>
            <person name="Robertson A."/>
            <person name="Bajic V.B."/>
            <person name="Stingl U."/>
        </authorList>
    </citation>
    <scope>NUCLEOTIDE SEQUENCE [LARGE SCALE GENOMIC DNA]</scope>
    <source>
        <strain evidence="4 5">SSD-17B</strain>
    </source>
</reference>
<evidence type="ECO:0000313" key="5">
    <source>
        <dbReference type="Proteomes" id="UP000005707"/>
    </source>
</evidence>
<dbReference type="EMBL" id="AFNU02000002">
    <property type="protein sequence ID" value="ERJ13146.1"/>
    <property type="molecule type" value="Genomic_DNA"/>
</dbReference>
<dbReference type="Pfam" id="PF00210">
    <property type="entry name" value="Ferritin"/>
    <property type="match status" value="1"/>
</dbReference>